<dbReference type="Pfam" id="PF20060">
    <property type="entry name" value="DUF6459"/>
    <property type="match status" value="1"/>
</dbReference>
<sequence length="221" mass="24399">MPGGHRRVVDLGNRNSIATVNVGVSVIESNDPPDTGDDSPIPSRADSRLRAEHHCFLSRPTQFEPPLSAGAVHTWGRGESADRPPERHPASVRSTRPRRRTEAPQRPIVQVVPADARASAERAMRLLIEVIDRRRSAEQLSSLFTAPVIDLIRTIVRTPPPGRRLGFAAVRRVHVAYRSDTSAEIFGSYTRGPRTFAFAGRIEQAVDPRRPGWTVTSLRVG</sequence>
<dbReference type="AlphaFoldDB" id="A0A143QP23"/>
<dbReference type="Proteomes" id="UP000076038">
    <property type="component" value="Chromosome"/>
</dbReference>
<accession>A0A260TH90</accession>
<feature type="region of interest" description="Disordered" evidence="1">
    <location>
        <begin position="59"/>
        <end position="105"/>
    </location>
</feature>
<name>A0A143QP23_RHOFA</name>
<proteinExistence type="predicted"/>
<dbReference type="PATRIC" id="fig|1653479.3.peg.3433"/>
<evidence type="ECO:0000256" key="1">
    <source>
        <dbReference type="SAM" id="MobiDB-lite"/>
    </source>
</evidence>
<dbReference type="InterPro" id="IPR045596">
    <property type="entry name" value="DUF6459"/>
</dbReference>
<accession>A0A143QP23</accession>
<reference evidence="2 3" key="1">
    <citation type="journal article" date="2016" name="Genome Announc.">
        <title>Complete Genome and Plasmid Sequences for Rhodococcus fascians D188 and Draft Sequences for Rhodococcus Isolates PBTS 1 and PBTS 2.</title>
        <authorList>
            <person name="Stamler R.A."/>
            <person name="Vereecke D."/>
            <person name="Zhang Y."/>
            <person name="Schilkey F."/>
            <person name="Devitt N."/>
            <person name="Randall J.J."/>
        </authorList>
    </citation>
    <scope>NUCLEOTIDE SEQUENCE [LARGE SCALE GENOMIC DNA]</scope>
    <source>
        <strain evidence="2 3">PBTS2</strain>
    </source>
</reference>
<reference evidence="3" key="2">
    <citation type="submission" date="2016-04" db="EMBL/GenBank/DDBJ databases">
        <title>Complete Genome and Plasmid Sequences for Rhodococcus fascians D188 and Draft Sequences for Rhodococcus spp. Isolates PBTS 1 and PBTS 2.</title>
        <authorList>
            <person name="Stamer R."/>
            <person name="Vereecke D."/>
            <person name="Zhang Y."/>
            <person name="Schilkey F."/>
            <person name="Devitt N."/>
            <person name="Randall J."/>
        </authorList>
    </citation>
    <scope>NUCLEOTIDE SEQUENCE [LARGE SCALE GENOMIC DNA]</scope>
    <source>
        <strain evidence="3">PBTS2</strain>
    </source>
</reference>
<keyword evidence="3" id="KW-1185">Reference proteome</keyword>
<gene>
    <name evidence="2" type="ORF">A3Q41_03383</name>
</gene>
<evidence type="ECO:0000313" key="3">
    <source>
        <dbReference type="Proteomes" id="UP000076038"/>
    </source>
</evidence>
<feature type="region of interest" description="Disordered" evidence="1">
    <location>
        <begin position="25"/>
        <end position="45"/>
    </location>
</feature>
<organism evidence="2 3">
    <name type="scientific">Rhodococcoides fascians</name>
    <name type="common">Rhodococcus fascians</name>
    <dbReference type="NCBI Taxonomy" id="1828"/>
    <lineage>
        <taxon>Bacteria</taxon>
        <taxon>Bacillati</taxon>
        <taxon>Actinomycetota</taxon>
        <taxon>Actinomycetes</taxon>
        <taxon>Mycobacteriales</taxon>
        <taxon>Nocardiaceae</taxon>
        <taxon>Rhodococcoides</taxon>
    </lineage>
</organism>
<evidence type="ECO:0000313" key="2">
    <source>
        <dbReference type="EMBL" id="AMY24674.1"/>
    </source>
</evidence>
<protein>
    <submittedName>
        <fullName evidence="2">Uncharacterized protein</fullName>
    </submittedName>
</protein>
<feature type="compositionally biased region" description="Basic and acidic residues" evidence="1">
    <location>
        <begin position="79"/>
        <end position="89"/>
    </location>
</feature>
<dbReference type="EMBL" id="CP015220">
    <property type="protein sequence ID" value="AMY24674.1"/>
    <property type="molecule type" value="Genomic_DNA"/>
</dbReference>
<dbReference type="KEGG" id="rhs:A3Q41_03383"/>